<dbReference type="GO" id="GO:0006457">
    <property type="term" value="P:protein folding"/>
    <property type="evidence" value="ECO:0007669"/>
    <property type="project" value="InterPro"/>
</dbReference>
<protein>
    <recommendedName>
        <fullName evidence="6">Prefoldin subunit 4</fullName>
    </recommendedName>
</protein>
<name>A0A0B6Y3C5_9EUPU</name>
<organism evidence="5">
    <name type="scientific">Arion vulgaris</name>
    <dbReference type="NCBI Taxonomy" id="1028688"/>
    <lineage>
        <taxon>Eukaryota</taxon>
        <taxon>Metazoa</taxon>
        <taxon>Spiralia</taxon>
        <taxon>Lophotrochozoa</taxon>
        <taxon>Mollusca</taxon>
        <taxon>Gastropoda</taxon>
        <taxon>Heterobranchia</taxon>
        <taxon>Euthyneura</taxon>
        <taxon>Panpulmonata</taxon>
        <taxon>Eupulmonata</taxon>
        <taxon>Stylommatophora</taxon>
        <taxon>Helicina</taxon>
        <taxon>Arionoidea</taxon>
        <taxon>Arionidae</taxon>
        <taxon>Arion</taxon>
    </lineage>
</organism>
<gene>
    <name evidence="5" type="primary">ORF10502</name>
</gene>
<dbReference type="SUPFAM" id="SSF46579">
    <property type="entry name" value="Prefoldin"/>
    <property type="match status" value="1"/>
</dbReference>
<keyword evidence="4" id="KW-0175">Coiled coil</keyword>
<dbReference type="CDD" id="cd23165">
    <property type="entry name" value="Prefoldin_4"/>
    <property type="match status" value="1"/>
</dbReference>
<dbReference type="PANTHER" id="PTHR21100">
    <property type="entry name" value="PREFOLDIN SUBUNIT 4"/>
    <property type="match status" value="1"/>
</dbReference>
<dbReference type="PIRSF" id="PIRSF016477">
    <property type="entry name" value="Prefoldin_subunit_4"/>
    <property type="match status" value="1"/>
</dbReference>
<keyword evidence="2" id="KW-0143">Chaperone</keyword>
<accession>A0A0B6Y3C5</accession>
<dbReference type="InterPro" id="IPR009053">
    <property type="entry name" value="Prefoldin"/>
</dbReference>
<proteinExistence type="inferred from homology"/>
<dbReference type="EMBL" id="HACG01003486">
    <property type="protein sequence ID" value="CEK50351.1"/>
    <property type="molecule type" value="Transcribed_RNA"/>
</dbReference>
<feature type="non-terminal residue" evidence="5">
    <location>
        <position position="1"/>
    </location>
</feature>
<evidence type="ECO:0000256" key="3">
    <source>
        <dbReference type="ARBA" id="ARBA00024667"/>
    </source>
</evidence>
<evidence type="ECO:0000256" key="4">
    <source>
        <dbReference type="SAM" id="Coils"/>
    </source>
</evidence>
<dbReference type="Pfam" id="PF01920">
    <property type="entry name" value="Prefoldin_2"/>
    <property type="match status" value="1"/>
</dbReference>
<comment type="function">
    <text evidence="3">Binds specifically to cytosolic chaperonin (c-CPN) and transfers target proteins to it. Binds to nascent polypeptide chain and promotes folding in an environment in which there are many competing pathways for nonnative proteins.</text>
</comment>
<evidence type="ECO:0000313" key="5">
    <source>
        <dbReference type="EMBL" id="CEK50351.1"/>
    </source>
</evidence>
<evidence type="ECO:0000256" key="2">
    <source>
        <dbReference type="ARBA" id="ARBA00023186"/>
    </source>
</evidence>
<evidence type="ECO:0000256" key="1">
    <source>
        <dbReference type="ARBA" id="ARBA00008045"/>
    </source>
</evidence>
<dbReference type="InterPro" id="IPR016661">
    <property type="entry name" value="PFDN4"/>
</dbReference>
<dbReference type="GO" id="GO:0016272">
    <property type="term" value="C:prefoldin complex"/>
    <property type="evidence" value="ECO:0007669"/>
    <property type="project" value="InterPro"/>
</dbReference>
<reference evidence="5" key="1">
    <citation type="submission" date="2014-12" db="EMBL/GenBank/DDBJ databases">
        <title>Insight into the proteome of Arion vulgaris.</title>
        <authorList>
            <person name="Aradska J."/>
            <person name="Bulat T."/>
            <person name="Smidak R."/>
            <person name="Sarate P."/>
            <person name="Gangsoo J."/>
            <person name="Sialana F."/>
            <person name="Bilban M."/>
            <person name="Lubec G."/>
        </authorList>
    </citation>
    <scope>NUCLEOTIDE SEQUENCE</scope>
    <source>
        <tissue evidence="5">Skin</tissue>
    </source>
</reference>
<feature type="coiled-coil region" evidence="4">
    <location>
        <begin position="81"/>
        <end position="119"/>
    </location>
</feature>
<sequence>FNSKMAGTVKDSEVQVTFEDQQKINRFARTNARLVDLKEELSTKEKEWENLTYAEEELLMAEGDSDRVPYQIGEVLVEMSVEEAQAELEKAKEVCQTEMSELKQNAENHKVILNELKTALYAKFGSNINLDLDDES</sequence>
<dbReference type="GO" id="GO:0051082">
    <property type="term" value="F:unfolded protein binding"/>
    <property type="evidence" value="ECO:0007669"/>
    <property type="project" value="InterPro"/>
</dbReference>
<dbReference type="Gene3D" id="1.10.287.370">
    <property type="match status" value="1"/>
</dbReference>
<comment type="similarity">
    <text evidence="1">Belongs to the prefoldin subunit beta family.</text>
</comment>
<dbReference type="PANTHER" id="PTHR21100:SF9">
    <property type="entry name" value="PREFOLDIN SUBUNIT 4"/>
    <property type="match status" value="1"/>
</dbReference>
<dbReference type="AlphaFoldDB" id="A0A0B6Y3C5"/>
<dbReference type="FunFam" id="1.10.287.370:FF:000005">
    <property type="entry name" value="Prefoldin subunit 4"/>
    <property type="match status" value="1"/>
</dbReference>
<evidence type="ECO:0008006" key="6">
    <source>
        <dbReference type="Google" id="ProtNLM"/>
    </source>
</evidence>
<dbReference type="GO" id="GO:0005737">
    <property type="term" value="C:cytoplasm"/>
    <property type="evidence" value="ECO:0007669"/>
    <property type="project" value="UniProtKB-ARBA"/>
</dbReference>
<dbReference type="InterPro" id="IPR002777">
    <property type="entry name" value="PFD_beta-like"/>
</dbReference>